<gene>
    <name evidence="1" type="ORF">CCUR1050_LOCUS28707</name>
</gene>
<sequence length="235" mass="24108">MSSLSCITRALSARFRFPWAWRNSCTSSLILRASATTPGCLGTPFFTSGLAAAAGLAAAGSGAACASILLATLRAALTAAPLSAWAEGAAAAAYLVPVPAEAGSFEMPTSAFDRHVFLQQALDGRLDAAVVNRAVLESLGVPVVTSGAALAYDTRSLPGEVAGCGAVPDFVGDDSAAEGLDSILAARLREENKREEDLEPYLEALVGEGALAAMAGDPGFVRRRLCVTWLLFSAT</sequence>
<proteinExistence type="predicted"/>
<accession>A0A7S0MXU3</accession>
<name>A0A7S0MXU3_9CRYP</name>
<dbReference type="AlphaFoldDB" id="A0A7S0MXU3"/>
<dbReference type="EMBL" id="HBEZ01052336">
    <property type="protein sequence ID" value="CAD8654477.1"/>
    <property type="molecule type" value="Transcribed_RNA"/>
</dbReference>
<protein>
    <submittedName>
        <fullName evidence="1">Uncharacterized protein</fullName>
    </submittedName>
</protein>
<organism evidence="1">
    <name type="scientific">Cryptomonas curvata</name>
    <dbReference type="NCBI Taxonomy" id="233186"/>
    <lineage>
        <taxon>Eukaryota</taxon>
        <taxon>Cryptophyceae</taxon>
        <taxon>Cryptomonadales</taxon>
        <taxon>Cryptomonadaceae</taxon>
        <taxon>Cryptomonas</taxon>
    </lineage>
</organism>
<reference evidence="1" key="1">
    <citation type="submission" date="2021-01" db="EMBL/GenBank/DDBJ databases">
        <authorList>
            <person name="Corre E."/>
            <person name="Pelletier E."/>
            <person name="Niang G."/>
            <person name="Scheremetjew M."/>
            <person name="Finn R."/>
            <person name="Kale V."/>
            <person name="Holt S."/>
            <person name="Cochrane G."/>
            <person name="Meng A."/>
            <person name="Brown T."/>
            <person name="Cohen L."/>
        </authorList>
    </citation>
    <scope>NUCLEOTIDE SEQUENCE</scope>
    <source>
        <strain evidence="1">CCAP979/52</strain>
    </source>
</reference>
<evidence type="ECO:0000313" key="1">
    <source>
        <dbReference type="EMBL" id="CAD8654477.1"/>
    </source>
</evidence>